<reference evidence="2 4" key="1">
    <citation type="journal article" date="2022" name="bioRxiv">
        <title>Prophages regulate Shewanella fidelis 3313 motility and biofilm formation: implications for gut colonization dynamics in Ciona robusta.</title>
        <authorList>
            <person name="Natarajan O."/>
            <person name="Gibboney S.L."/>
            <person name="Young M.N."/>
            <person name="Lim S.J."/>
            <person name="Pluta N."/>
            <person name="Atkinson C.G."/>
            <person name="Leigh B.A."/>
            <person name="Liberti A."/>
            <person name="Kees E.D."/>
            <person name="Breitbart M."/>
            <person name="Gralnick J.A."/>
            <person name="Dishaw L.J."/>
        </authorList>
    </citation>
    <scope>NUCLEOTIDE SEQUENCE [LARGE SCALE GENOMIC DNA]</scope>
    <source>
        <strain evidence="2 4">JG4066</strain>
    </source>
</reference>
<dbReference type="EMBL" id="JAPMLD010000001">
    <property type="protein sequence ID" value="MDW4822505.1"/>
    <property type="molecule type" value="Genomic_DNA"/>
</dbReference>
<dbReference type="Proteomes" id="UP001259340">
    <property type="component" value="Unassembled WGS sequence"/>
</dbReference>
<keyword evidence="4" id="KW-1185">Reference proteome</keyword>
<comment type="caution">
    <text evidence="1">The sequence shown here is derived from an EMBL/GenBank/DDBJ whole genome shotgun (WGS) entry which is preliminary data.</text>
</comment>
<organism evidence="1 3">
    <name type="scientific">Shewanella fidelis</name>
    <dbReference type="NCBI Taxonomy" id="173509"/>
    <lineage>
        <taxon>Bacteria</taxon>
        <taxon>Pseudomonadati</taxon>
        <taxon>Pseudomonadota</taxon>
        <taxon>Gammaproteobacteria</taxon>
        <taxon>Alteromonadales</taxon>
        <taxon>Shewanellaceae</taxon>
        <taxon>Shewanella</taxon>
    </lineage>
</organism>
<dbReference type="Proteomes" id="UP001271263">
    <property type="component" value="Unassembled WGS sequence"/>
</dbReference>
<dbReference type="RefSeq" id="WP_310655028.1">
    <property type="nucleotide sequence ID" value="NZ_JAPMLA010000008.1"/>
</dbReference>
<name>A0AAW8NMI3_9GAMM</name>
<reference evidence="1" key="2">
    <citation type="submission" date="2022-11" db="EMBL/GenBank/DDBJ databases">
        <title>Prophages regulate Shewanella fidelis motility and biofilm formation: implications for gut colonization dynamics in Ciona robusta.</title>
        <authorList>
            <person name="Natarajan O."/>
            <person name="Gibboney S.L."/>
            <person name="Young M.N."/>
            <person name="Lim S.J."/>
            <person name="Pluta N."/>
            <person name="Atkinson C.G.F."/>
            <person name="Leigh B.A."/>
            <person name="Liberti A."/>
            <person name="Kees E."/>
            <person name="Breitbart M."/>
            <person name="Gralnick J."/>
            <person name="Dishaw L.J."/>
        </authorList>
    </citation>
    <scope>NUCLEOTIDE SEQUENCE</scope>
    <source>
        <strain evidence="1">3313</strain>
    </source>
</reference>
<evidence type="ECO:0000313" key="2">
    <source>
        <dbReference type="EMBL" id="MDW4822505.1"/>
    </source>
</evidence>
<dbReference type="AlphaFoldDB" id="A0AAW8NMI3"/>
<dbReference type="EMBL" id="JAPMLE010000001">
    <property type="protein sequence ID" value="MDR8524423.1"/>
    <property type="molecule type" value="Genomic_DNA"/>
</dbReference>
<proteinExistence type="predicted"/>
<dbReference type="SUPFAM" id="SSF51735">
    <property type="entry name" value="NAD(P)-binding Rossmann-fold domains"/>
    <property type="match status" value="1"/>
</dbReference>
<evidence type="ECO:0000313" key="4">
    <source>
        <dbReference type="Proteomes" id="UP001271263"/>
    </source>
</evidence>
<evidence type="ECO:0000313" key="3">
    <source>
        <dbReference type="Proteomes" id="UP001259340"/>
    </source>
</evidence>
<accession>A0AAW8NMI3</accession>
<dbReference type="Gene3D" id="3.40.50.720">
    <property type="entry name" value="NAD(P)-binding Rossmann-like Domain"/>
    <property type="match status" value="1"/>
</dbReference>
<sequence length="252" mass="28448">MNNMLVGYTGFVGSNLKDQINFDYLVNSKNINKVAGTCVDLLVIAAGDARKWFANQNPDIDLIHIQNLYRDVSQIEAKKVILFSTVDVYSSKDGVYEGEFNISSEPYGKHRKLFEEMICSHFADVTIIRLPGLFGSGLKKNIIFDILNKRDISGFNPNSHFQWFFLKDLKRVIDFCSKHSLTELNVTAAPISVADLCIALHLDTESVCEDANLVYYNVCSKYASEFGGVKDYLYSKEETLELIVNYATGDYL</sequence>
<gene>
    <name evidence="1" type="ORF">OS133_12385</name>
    <name evidence="2" type="ORF">OS134_00245</name>
</gene>
<protein>
    <submittedName>
        <fullName evidence="1">NAD(P)-dependent oxidoreductase</fullName>
    </submittedName>
</protein>
<evidence type="ECO:0000313" key="1">
    <source>
        <dbReference type="EMBL" id="MDR8524423.1"/>
    </source>
</evidence>
<dbReference type="InterPro" id="IPR036291">
    <property type="entry name" value="NAD(P)-bd_dom_sf"/>
</dbReference>